<comment type="caution">
    <text evidence="2">The sequence shown here is derived from an EMBL/GenBank/DDBJ whole genome shotgun (WGS) entry which is preliminary data.</text>
</comment>
<name>A0AAW0GRN4_9APHY</name>
<evidence type="ECO:0000313" key="3">
    <source>
        <dbReference type="Proteomes" id="UP001385951"/>
    </source>
</evidence>
<protein>
    <submittedName>
        <fullName evidence="2">Uncharacterized protein</fullName>
    </submittedName>
</protein>
<accession>A0AAW0GRN4</accession>
<dbReference type="Proteomes" id="UP001385951">
    <property type="component" value="Unassembled WGS sequence"/>
</dbReference>
<sequence length="121" mass="13586">MNYTPRYSQPFTLEQARLLDVPIIVEEIYRLQNSLKLLGATQQELKEAIAESPDPEFSQALEENDQTIGSQQERVSMLKMVLTEKGIPTGPLNFDPEPSSNQSHVNDQSIPRETDDGGIDL</sequence>
<evidence type="ECO:0000256" key="1">
    <source>
        <dbReference type="SAM" id="MobiDB-lite"/>
    </source>
</evidence>
<feature type="compositionally biased region" description="Polar residues" evidence="1">
    <location>
        <begin position="98"/>
        <end position="109"/>
    </location>
</feature>
<evidence type="ECO:0000313" key="2">
    <source>
        <dbReference type="EMBL" id="KAK7695895.1"/>
    </source>
</evidence>
<keyword evidence="3" id="KW-1185">Reference proteome</keyword>
<proteinExistence type="predicted"/>
<gene>
    <name evidence="2" type="ORF">QCA50_000534</name>
</gene>
<feature type="region of interest" description="Disordered" evidence="1">
    <location>
        <begin position="86"/>
        <end position="121"/>
    </location>
</feature>
<dbReference type="EMBL" id="JASBNA010000001">
    <property type="protein sequence ID" value="KAK7695895.1"/>
    <property type="molecule type" value="Genomic_DNA"/>
</dbReference>
<dbReference type="AlphaFoldDB" id="A0AAW0GRN4"/>
<reference evidence="2 3" key="1">
    <citation type="submission" date="2022-09" db="EMBL/GenBank/DDBJ databases">
        <authorList>
            <person name="Palmer J.M."/>
        </authorList>
    </citation>
    <scope>NUCLEOTIDE SEQUENCE [LARGE SCALE GENOMIC DNA]</scope>
    <source>
        <strain evidence="2 3">DSM 7382</strain>
    </source>
</reference>
<organism evidence="2 3">
    <name type="scientific">Cerrena zonata</name>
    <dbReference type="NCBI Taxonomy" id="2478898"/>
    <lineage>
        <taxon>Eukaryota</taxon>
        <taxon>Fungi</taxon>
        <taxon>Dikarya</taxon>
        <taxon>Basidiomycota</taxon>
        <taxon>Agaricomycotina</taxon>
        <taxon>Agaricomycetes</taxon>
        <taxon>Polyporales</taxon>
        <taxon>Cerrenaceae</taxon>
        <taxon>Cerrena</taxon>
    </lineage>
</organism>